<keyword evidence="3" id="KW-1185">Reference proteome</keyword>
<organism evidence="2 3">
    <name type="scientific">Phragmitibacter flavus</name>
    <dbReference type="NCBI Taxonomy" id="2576071"/>
    <lineage>
        <taxon>Bacteria</taxon>
        <taxon>Pseudomonadati</taxon>
        <taxon>Verrucomicrobiota</taxon>
        <taxon>Verrucomicrobiia</taxon>
        <taxon>Verrucomicrobiales</taxon>
        <taxon>Verrucomicrobiaceae</taxon>
        <taxon>Phragmitibacter</taxon>
    </lineage>
</organism>
<feature type="domain" description="DUF5615" evidence="1">
    <location>
        <begin position="2"/>
        <end position="80"/>
    </location>
</feature>
<evidence type="ECO:0000313" key="3">
    <source>
        <dbReference type="Proteomes" id="UP000306196"/>
    </source>
</evidence>
<comment type="caution">
    <text evidence="2">The sequence shown here is derived from an EMBL/GenBank/DDBJ whole genome shotgun (WGS) entry which is preliminary data.</text>
</comment>
<dbReference type="EMBL" id="VAUV01000011">
    <property type="protein sequence ID" value="TLD69784.1"/>
    <property type="molecule type" value="Genomic_DNA"/>
</dbReference>
<proteinExistence type="predicted"/>
<dbReference type="InterPro" id="IPR041049">
    <property type="entry name" value="DUF5615"/>
</dbReference>
<accession>A0A5R8KBU6</accession>
<protein>
    <recommendedName>
        <fullName evidence="1">DUF5615 domain-containing protein</fullName>
    </recommendedName>
</protein>
<dbReference type="OrthoDB" id="334367at2"/>
<dbReference type="Pfam" id="PF18480">
    <property type="entry name" value="DUF5615"/>
    <property type="match status" value="1"/>
</dbReference>
<evidence type="ECO:0000313" key="2">
    <source>
        <dbReference type="EMBL" id="TLD69784.1"/>
    </source>
</evidence>
<dbReference type="Proteomes" id="UP000306196">
    <property type="component" value="Unassembled WGS sequence"/>
</dbReference>
<evidence type="ECO:0000259" key="1">
    <source>
        <dbReference type="Pfam" id="PF18480"/>
    </source>
</evidence>
<dbReference type="AlphaFoldDB" id="A0A5R8KBU6"/>
<gene>
    <name evidence="2" type="ORF">FEM03_15780</name>
</gene>
<reference evidence="2 3" key="1">
    <citation type="submission" date="2019-05" db="EMBL/GenBank/DDBJ databases">
        <title>Verrucobacter flavum gen. nov., sp. nov. a new member of the family Verrucomicrobiaceae.</title>
        <authorList>
            <person name="Szuroczki S."/>
            <person name="Abbaszade G."/>
            <person name="Szabo A."/>
            <person name="Felfoldi T."/>
            <person name="Schumann P."/>
            <person name="Boka K."/>
            <person name="Keki Z."/>
            <person name="Toumi M."/>
            <person name="Toth E."/>
        </authorList>
    </citation>
    <scope>NUCLEOTIDE SEQUENCE [LARGE SCALE GENOMIC DNA]</scope>
    <source>
        <strain evidence="2 3">MG-N-17</strain>
    </source>
</reference>
<sequence>MDIGLAKTDDRTLWNITKEQPRLMVSKDEDFLFLATRPNDQGRLLWLRLGNCRKQTLLLVLENNWPHIEAAFTNHQRIVEVR</sequence>
<name>A0A5R8KBU6_9BACT</name>